<keyword evidence="4" id="KW-1185">Reference proteome</keyword>
<dbReference type="RefSeq" id="WP_194811122.1">
    <property type="nucleotide sequence ID" value="NZ_CP063056.1"/>
</dbReference>
<accession>A0ABX6UW13</accession>
<name>A0ABX6UW13_9PAST</name>
<dbReference type="InterPro" id="IPR051910">
    <property type="entry name" value="ComF/GntX_DNA_util-trans"/>
</dbReference>
<dbReference type="CDD" id="cd06223">
    <property type="entry name" value="PRTases_typeI"/>
    <property type="match status" value="1"/>
</dbReference>
<dbReference type="PANTHER" id="PTHR47505">
    <property type="entry name" value="DNA UTILIZATION PROTEIN YHGH"/>
    <property type="match status" value="1"/>
</dbReference>
<evidence type="ECO:0000256" key="1">
    <source>
        <dbReference type="ARBA" id="ARBA00008007"/>
    </source>
</evidence>
<comment type="similarity">
    <text evidence="1">Belongs to the ComF/GntX family.</text>
</comment>
<dbReference type="EMBL" id="CP063056">
    <property type="protein sequence ID" value="QPB41523.1"/>
    <property type="molecule type" value="Genomic_DNA"/>
</dbReference>
<proteinExistence type="inferred from homology"/>
<dbReference type="SUPFAM" id="SSF53271">
    <property type="entry name" value="PRTase-like"/>
    <property type="match status" value="1"/>
</dbReference>
<dbReference type="Proteomes" id="UP000663069">
    <property type="component" value="Chromosome"/>
</dbReference>
<dbReference type="InterPro" id="IPR044005">
    <property type="entry name" value="DZR_2"/>
</dbReference>
<dbReference type="Pfam" id="PF18912">
    <property type="entry name" value="DZR_2"/>
    <property type="match status" value="1"/>
</dbReference>
<feature type="domain" description="Double zinc ribbon" evidence="2">
    <location>
        <begin position="15"/>
        <end position="69"/>
    </location>
</feature>
<gene>
    <name evidence="3" type="ORF">IHV77_06070</name>
</gene>
<evidence type="ECO:0000313" key="4">
    <source>
        <dbReference type="Proteomes" id="UP000663069"/>
    </source>
</evidence>
<reference evidence="3 4" key="1">
    <citation type="submission" date="2020-10" db="EMBL/GenBank/DDBJ databases">
        <title>Genome Sequencing of Rodentibacter spp. strain DSM111151.</title>
        <authorList>
            <person name="Benga L."/>
            <person name="Lautwein T."/>
        </authorList>
    </citation>
    <scope>NUCLEOTIDE SEQUENCE [LARGE SCALE GENOMIC DNA]</scope>
    <source>
        <strain evidence="3 4">DSM 111151</strain>
    </source>
</reference>
<dbReference type="Gene3D" id="3.40.50.2020">
    <property type="match status" value="1"/>
</dbReference>
<dbReference type="InterPro" id="IPR029057">
    <property type="entry name" value="PRTase-like"/>
</dbReference>
<protein>
    <submittedName>
        <fullName evidence="3">ComF family protein</fullName>
    </submittedName>
</protein>
<dbReference type="PANTHER" id="PTHR47505:SF1">
    <property type="entry name" value="DNA UTILIZATION PROTEIN YHGH"/>
    <property type="match status" value="1"/>
</dbReference>
<evidence type="ECO:0000259" key="2">
    <source>
        <dbReference type="Pfam" id="PF18912"/>
    </source>
</evidence>
<organism evidence="3 4">
    <name type="scientific">Rodentibacter haemolyticus</name>
    <dbReference type="NCBI Taxonomy" id="2778911"/>
    <lineage>
        <taxon>Bacteria</taxon>
        <taxon>Pseudomonadati</taxon>
        <taxon>Pseudomonadota</taxon>
        <taxon>Gammaproteobacteria</taxon>
        <taxon>Pasteurellales</taxon>
        <taxon>Pasteurellaceae</taxon>
        <taxon>Rodentibacter</taxon>
    </lineage>
</organism>
<sequence>MSLCKTSLLKVSSFVDTFFGFSCVLCQSSLKQGVSGLCSTCQRQVRRYIYCGSCGAPLQYFSRHCGNCRRNEPAWDRMVVVGYYHEPISYLIHRFKFQKQFWLDRTLARLLLLAAYEARRTHGLTFPQAIIPVPLSHLRQWQRGYNQSDLLAKILSRWLEIPCLSHIVKRVKHTPTQRGLTAAARRQNLKNAFEVNFSKPFPYQRIALVDDVITTGSTLNEISKQLRKSGVQEIQVWGLARA</sequence>
<dbReference type="InterPro" id="IPR000836">
    <property type="entry name" value="PRTase_dom"/>
</dbReference>
<evidence type="ECO:0000313" key="3">
    <source>
        <dbReference type="EMBL" id="QPB41523.1"/>
    </source>
</evidence>